<keyword evidence="1" id="KW-1133">Transmembrane helix</keyword>
<organism evidence="2 3">
    <name type="scientific">Shewanella denitrificans (strain OS217 / ATCC BAA-1090 / DSM 15013)</name>
    <dbReference type="NCBI Taxonomy" id="318161"/>
    <lineage>
        <taxon>Bacteria</taxon>
        <taxon>Pseudomonadati</taxon>
        <taxon>Pseudomonadota</taxon>
        <taxon>Gammaproteobacteria</taxon>
        <taxon>Alteromonadales</taxon>
        <taxon>Shewanellaceae</taxon>
        <taxon>Shewanella</taxon>
    </lineage>
</organism>
<dbReference type="KEGG" id="sdn:Sden_0211"/>
<dbReference type="eggNOG" id="ENOG5033ENG">
    <property type="taxonomic scope" value="Bacteria"/>
</dbReference>
<gene>
    <name evidence="2" type="ordered locus">Sden_0211</name>
</gene>
<evidence type="ECO:0000313" key="2">
    <source>
        <dbReference type="EMBL" id="ABE53508.1"/>
    </source>
</evidence>
<dbReference type="Proteomes" id="UP000001982">
    <property type="component" value="Chromosome"/>
</dbReference>
<dbReference type="HOGENOM" id="CLU_1617889_0_0_6"/>
<sequence length="164" mass="18662">MALSRKQWNNIIIGACVFMVLVLSFMNKQTSDVPADVAPLFDEQNRLTQLQLSGIWLARVPLSQGQLNQDEHVTQEWQCDERVLNCQIWAEAWSQVQVSALTEKPQSSTKPQELLLSINQSNEPQLWLYYAPEGWLVSPSSQWYLVPPSLRGSLNPSLILETQP</sequence>
<protein>
    <submittedName>
        <fullName evidence="2">Uncharacterized protein</fullName>
    </submittedName>
</protein>
<feature type="transmembrane region" description="Helical" evidence="1">
    <location>
        <begin position="7"/>
        <end position="26"/>
    </location>
</feature>
<dbReference type="EMBL" id="CP000302">
    <property type="protein sequence ID" value="ABE53508.1"/>
    <property type="molecule type" value="Genomic_DNA"/>
</dbReference>
<dbReference type="OrthoDB" id="5587008at2"/>
<dbReference type="RefSeq" id="WP_011494675.1">
    <property type="nucleotide sequence ID" value="NC_007954.1"/>
</dbReference>
<keyword evidence="1" id="KW-0472">Membrane</keyword>
<dbReference type="AlphaFoldDB" id="Q12SR8"/>
<proteinExistence type="predicted"/>
<keyword evidence="3" id="KW-1185">Reference proteome</keyword>
<reference evidence="2 3" key="1">
    <citation type="submission" date="2006-03" db="EMBL/GenBank/DDBJ databases">
        <title>Complete sequence of Shewanella denitrificans OS217.</title>
        <authorList>
            <consortium name="US DOE Joint Genome Institute"/>
            <person name="Copeland A."/>
            <person name="Lucas S."/>
            <person name="Lapidus A."/>
            <person name="Barry K."/>
            <person name="Detter J.C."/>
            <person name="Glavina del Rio T."/>
            <person name="Hammon N."/>
            <person name="Israni S."/>
            <person name="Dalin E."/>
            <person name="Tice H."/>
            <person name="Pitluck S."/>
            <person name="Brettin T."/>
            <person name="Bruce D."/>
            <person name="Han C."/>
            <person name="Tapia R."/>
            <person name="Gilna P."/>
            <person name="Kiss H."/>
            <person name="Schmutz J."/>
            <person name="Larimer F."/>
            <person name="Land M."/>
            <person name="Hauser L."/>
            <person name="Kyrpides N."/>
            <person name="Lykidis A."/>
            <person name="Richardson P."/>
        </authorList>
    </citation>
    <scope>NUCLEOTIDE SEQUENCE [LARGE SCALE GENOMIC DNA]</scope>
    <source>
        <strain evidence="3">OS217 / ATCC BAA-1090 / DSM 15013</strain>
    </source>
</reference>
<evidence type="ECO:0000256" key="1">
    <source>
        <dbReference type="SAM" id="Phobius"/>
    </source>
</evidence>
<keyword evidence="1" id="KW-0812">Transmembrane</keyword>
<name>Q12SR8_SHEDO</name>
<dbReference type="STRING" id="318161.Sden_0211"/>
<accession>Q12SR8</accession>
<evidence type="ECO:0000313" key="3">
    <source>
        <dbReference type="Proteomes" id="UP000001982"/>
    </source>
</evidence>